<dbReference type="Gene3D" id="1.10.10.10">
    <property type="entry name" value="Winged helix-like DNA-binding domain superfamily/Winged helix DNA-binding domain"/>
    <property type="match status" value="1"/>
</dbReference>
<feature type="domain" description="HTH gntR-type" evidence="4">
    <location>
        <begin position="8"/>
        <end position="76"/>
    </location>
</feature>
<dbReference type="RefSeq" id="WP_253853949.1">
    <property type="nucleotide sequence ID" value="NZ_BAAALM010000010.1"/>
</dbReference>
<dbReference type="SUPFAM" id="SSF46785">
    <property type="entry name" value="Winged helix' DNA-binding domain"/>
    <property type="match status" value="1"/>
</dbReference>
<name>A0ABP4G8P7_9PSEU</name>
<evidence type="ECO:0000313" key="5">
    <source>
        <dbReference type="EMBL" id="GAA1208923.1"/>
    </source>
</evidence>
<dbReference type="PANTHER" id="PTHR44846:SF16">
    <property type="entry name" value="TRANSCRIPTIONAL REGULATOR PHNF-RELATED"/>
    <property type="match status" value="1"/>
</dbReference>
<dbReference type="EMBL" id="BAAALM010000010">
    <property type="protein sequence ID" value="GAA1208923.1"/>
    <property type="molecule type" value="Genomic_DNA"/>
</dbReference>
<keyword evidence="6" id="KW-1185">Reference proteome</keyword>
<evidence type="ECO:0000313" key="6">
    <source>
        <dbReference type="Proteomes" id="UP001500467"/>
    </source>
</evidence>
<evidence type="ECO:0000256" key="3">
    <source>
        <dbReference type="ARBA" id="ARBA00023163"/>
    </source>
</evidence>
<dbReference type="Pfam" id="PF00392">
    <property type="entry name" value="GntR"/>
    <property type="match status" value="1"/>
</dbReference>
<reference evidence="6" key="1">
    <citation type="journal article" date="2019" name="Int. J. Syst. Evol. Microbiol.">
        <title>The Global Catalogue of Microorganisms (GCM) 10K type strain sequencing project: providing services to taxonomists for standard genome sequencing and annotation.</title>
        <authorList>
            <consortium name="The Broad Institute Genomics Platform"/>
            <consortium name="The Broad Institute Genome Sequencing Center for Infectious Disease"/>
            <person name="Wu L."/>
            <person name="Ma J."/>
        </authorList>
    </citation>
    <scope>NUCLEOTIDE SEQUENCE [LARGE SCALE GENOMIC DNA]</scope>
    <source>
        <strain evidence="6">JCM 13022</strain>
    </source>
</reference>
<keyword evidence="1" id="KW-0805">Transcription regulation</keyword>
<evidence type="ECO:0000256" key="2">
    <source>
        <dbReference type="ARBA" id="ARBA00023125"/>
    </source>
</evidence>
<dbReference type="Proteomes" id="UP001500467">
    <property type="component" value="Unassembled WGS sequence"/>
</dbReference>
<dbReference type="InterPro" id="IPR036388">
    <property type="entry name" value="WH-like_DNA-bd_sf"/>
</dbReference>
<accession>A0ABP4G8P7</accession>
<dbReference type="CDD" id="cd07377">
    <property type="entry name" value="WHTH_GntR"/>
    <property type="match status" value="1"/>
</dbReference>
<gene>
    <name evidence="5" type="ORF">GCM10009675_31180</name>
</gene>
<dbReference type="InterPro" id="IPR036390">
    <property type="entry name" value="WH_DNA-bd_sf"/>
</dbReference>
<dbReference type="InterPro" id="IPR050679">
    <property type="entry name" value="Bact_HTH_transcr_reg"/>
</dbReference>
<keyword evidence="2" id="KW-0238">DNA-binding</keyword>
<sequence>MESGLPGLAPFERVAALMRDAVIAGHWTPGEQLPSNRVLAEQYDVSLPTLQRAVGVLRDEGWLLSRGSVGVFVADPLPEAKPSASLSELRETVAKLQGAVTELERRVSGIESSSETTSSSAE</sequence>
<dbReference type="InterPro" id="IPR000524">
    <property type="entry name" value="Tscrpt_reg_HTH_GntR"/>
</dbReference>
<protein>
    <recommendedName>
        <fullName evidence="4">HTH gntR-type domain-containing protein</fullName>
    </recommendedName>
</protein>
<dbReference type="SMART" id="SM00345">
    <property type="entry name" value="HTH_GNTR"/>
    <property type="match status" value="1"/>
</dbReference>
<keyword evidence="3" id="KW-0804">Transcription</keyword>
<evidence type="ECO:0000259" key="4">
    <source>
        <dbReference type="PROSITE" id="PS50949"/>
    </source>
</evidence>
<dbReference type="PANTHER" id="PTHR44846">
    <property type="entry name" value="MANNOSYL-D-GLYCERATE TRANSPORT/METABOLISM SYSTEM REPRESSOR MNGR-RELATED"/>
    <property type="match status" value="1"/>
</dbReference>
<comment type="caution">
    <text evidence="5">The sequence shown here is derived from an EMBL/GenBank/DDBJ whole genome shotgun (WGS) entry which is preliminary data.</text>
</comment>
<proteinExistence type="predicted"/>
<evidence type="ECO:0000256" key="1">
    <source>
        <dbReference type="ARBA" id="ARBA00023015"/>
    </source>
</evidence>
<dbReference type="PROSITE" id="PS50949">
    <property type="entry name" value="HTH_GNTR"/>
    <property type="match status" value="1"/>
</dbReference>
<organism evidence="5 6">
    <name type="scientific">Prauserella alba</name>
    <dbReference type="NCBI Taxonomy" id="176898"/>
    <lineage>
        <taxon>Bacteria</taxon>
        <taxon>Bacillati</taxon>
        <taxon>Actinomycetota</taxon>
        <taxon>Actinomycetes</taxon>
        <taxon>Pseudonocardiales</taxon>
        <taxon>Pseudonocardiaceae</taxon>
        <taxon>Prauserella</taxon>
    </lineage>
</organism>